<keyword evidence="3" id="KW-1185">Reference proteome</keyword>
<dbReference type="KEGG" id="add:HUW48_18245"/>
<dbReference type="EMBL" id="CP055153">
    <property type="protein sequence ID" value="QMU29843.1"/>
    <property type="molecule type" value="Genomic_DNA"/>
</dbReference>
<evidence type="ECO:0000313" key="3">
    <source>
        <dbReference type="Proteomes" id="UP000514509"/>
    </source>
</evidence>
<evidence type="ECO:0000313" key="2">
    <source>
        <dbReference type="EMBL" id="QMU29843.1"/>
    </source>
</evidence>
<name>A0A7L7LAR4_9BACT</name>
<evidence type="ECO:0000256" key="1">
    <source>
        <dbReference type="SAM" id="Phobius"/>
    </source>
</evidence>
<reference evidence="2 3" key="2">
    <citation type="submission" date="2020-08" db="EMBL/GenBank/DDBJ databases">
        <title>Adhaeribacter dokdonensis sp. nov., isolated from the rhizosphere of Elymus tsukushiensis, a plant native to the Dokdo Islands, Republic of Korea.</title>
        <authorList>
            <person name="Ghim S.Y."/>
        </authorList>
    </citation>
    <scope>NUCLEOTIDE SEQUENCE [LARGE SCALE GENOMIC DNA]</scope>
    <source>
        <strain evidence="2 3">KUDC8001</strain>
    </source>
</reference>
<reference evidence="2 3" key="1">
    <citation type="submission" date="2020-06" db="EMBL/GenBank/DDBJ databases">
        <authorList>
            <person name="Hwang Y.J."/>
        </authorList>
    </citation>
    <scope>NUCLEOTIDE SEQUENCE [LARGE SCALE GENOMIC DNA]</scope>
    <source>
        <strain evidence="2 3">KUDC8001</strain>
    </source>
</reference>
<dbReference type="Proteomes" id="UP000514509">
    <property type="component" value="Chromosome"/>
</dbReference>
<protein>
    <submittedName>
        <fullName evidence="2">Uncharacterized protein</fullName>
    </submittedName>
</protein>
<keyword evidence="1" id="KW-0472">Membrane</keyword>
<sequence>MATALPFPGDKKEEKHNFSVSSAIYPTFFSGYSITSIYWFILLFLLESPEINFIYQAL</sequence>
<keyword evidence="1" id="KW-0812">Transmembrane</keyword>
<gene>
    <name evidence="2" type="ORF">HUW48_18245</name>
</gene>
<dbReference type="AlphaFoldDB" id="A0A7L7LAR4"/>
<organism evidence="2 3">
    <name type="scientific">Adhaeribacter radiodurans</name>
    <dbReference type="NCBI Taxonomy" id="2745197"/>
    <lineage>
        <taxon>Bacteria</taxon>
        <taxon>Pseudomonadati</taxon>
        <taxon>Bacteroidota</taxon>
        <taxon>Cytophagia</taxon>
        <taxon>Cytophagales</taxon>
        <taxon>Hymenobacteraceae</taxon>
        <taxon>Adhaeribacter</taxon>
    </lineage>
</organism>
<feature type="transmembrane region" description="Helical" evidence="1">
    <location>
        <begin position="23"/>
        <end position="46"/>
    </location>
</feature>
<keyword evidence="1" id="KW-1133">Transmembrane helix</keyword>
<dbReference type="RefSeq" id="WP_182412303.1">
    <property type="nucleotide sequence ID" value="NZ_CP055153.1"/>
</dbReference>
<accession>A0A7L7LAR4</accession>
<proteinExistence type="predicted"/>